<organism evidence="1 2">
    <name type="scientific">Prevotella pallens</name>
    <dbReference type="NCBI Taxonomy" id="60133"/>
    <lineage>
        <taxon>Bacteria</taxon>
        <taxon>Pseudomonadati</taxon>
        <taxon>Bacteroidota</taxon>
        <taxon>Bacteroidia</taxon>
        <taxon>Bacteroidales</taxon>
        <taxon>Prevotellaceae</taxon>
        <taxon>Prevotella</taxon>
    </lineage>
</organism>
<gene>
    <name evidence="1" type="ORF">NCTC13043_00210</name>
</gene>
<dbReference type="EMBL" id="UGTP01000001">
    <property type="protein sequence ID" value="SUC11366.1"/>
    <property type="molecule type" value="Genomic_DNA"/>
</dbReference>
<dbReference type="RefSeq" id="WP_115082721.1">
    <property type="nucleotide sequence ID" value="NZ_UGTP01000001.1"/>
</dbReference>
<evidence type="ECO:0000313" key="2">
    <source>
        <dbReference type="Proteomes" id="UP000254235"/>
    </source>
</evidence>
<accession>A0A379EY86</accession>
<dbReference type="OrthoDB" id="997729at2"/>
<reference evidence="1 2" key="1">
    <citation type="submission" date="2018-06" db="EMBL/GenBank/DDBJ databases">
        <authorList>
            <consortium name="Pathogen Informatics"/>
            <person name="Doyle S."/>
        </authorList>
    </citation>
    <scope>NUCLEOTIDE SEQUENCE [LARGE SCALE GENOMIC DNA]</scope>
    <source>
        <strain evidence="1 2">NCTC13043</strain>
    </source>
</reference>
<dbReference type="Proteomes" id="UP000254235">
    <property type="component" value="Unassembled WGS sequence"/>
</dbReference>
<proteinExistence type="predicted"/>
<protein>
    <submittedName>
        <fullName evidence="1">Uncharacterized protein</fullName>
    </submittedName>
</protein>
<name>A0A379EY86_9BACT</name>
<dbReference type="GeneID" id="78569951"/>
<evidence type="ECO:0000313" key="1">
    <source>
        <dbReference type="EMBL" id="SUC11366.1"/>
    </source>
</evidence>
<sequence length="134" mass="15737">MIKWKRCFKGVRCPYGREFLDTINRYYPLKDYIANNDRLRDGVQYANITLKVNERSITLNFTIEGNNSANFTAKKKDFTEVMRMGDFTIQFPADSFDVYHLKYTGKSCTFARYLDRTFAKLGLAFIEPDPTNRI</sequence>
<dbReference type="AlphaFoldDB" id="A0A379EY86"/>